<evidence type="ECO:0000313" key="2">
    <source>
        <dbReference type="EMBL" id="OAX38392.1"/>
    </source>
</evidence>
<evidence type="ECO:0000313" key="3">
    <source>
        <dbReference type="Proteomes" id="UP000092154"/>
    </source>
</evidence>
<dbReference type="Proteomes" id="UP000092154">
    <property type="component" value="Unassembled WGS sequence"/>
</dbReference>
<dbReference type="InParanoid" id="A0A1B7N0N6"/>
<reference evidence="2 3" key="1">
    <citation type="submission" date="2016-06" db="EMBL/GenBank/DDBJ databases">
        <title>Comparative genomics of the ectomycorrhizal sister species Rhizopogon vinicolor and Rhizopogon vesiculosus (Basidiomycota: Boletales) reveals a divergence of the mating type B locus.</title>
        <authorList>
            <consortium name="DOE Joint Genome Institute"/>
            <person name="Mujic A.B."/>
            <person name="Kuo A."/>
            <person name="Tritt A."/>
            <person name="Lipzen A."/>
            <person name="Chen C."/>
            <person name="Johnson J."/>
            <person name="Sharma A."/>
            <person name="Barry K."/>
            <person name="Grigoriev I.V."/>
            <person name="Spatafora J.W."/>
        </authorList>
    </citation>
    <scope>NUCLEOTIDE SEQUENCE [LARGE SCALE GENOMIC DNA]</scope>
    <source>
        <strain evidence="2 3">AM-OR11-026</strain>
    </source>
</reference>
<dbReference type="EMBL" id="KV448298">
    <property type="protein sequence ID" value="OAX38392.1"/>
    <property type="molecule type" value="Genomic_DNA"/>
</dbReference>
<sequence>MVFLPLNDIFLVIAVAILNHDVLRVSARPVTEERYGSSTPILPTLRITRSNCVRHFRIPRRRGVTLSMFLRWALTPSILEPSLIPPPSWLIRWKK</sequence>
<gene>
    <name evidence="2" type="ORF">K503DRAFT_164731</name>
</gene>
<protein>
    <recommendedName>
        <fullName evidence="4">Secreted protein</fullName>
    </recommendedName>
</protein>
<dbReference type="AlphaFoldDB" id="A0A1B7N0N6"/>
<feature type="chain" id="PRO_5008597709" description="Secreted protein" evidence="1">
    <location>
        <begin position="28"/>
        <end position="95"/>
    </location>
</feature>
<evidence type="ECO:0000256" key="1">
    <source>
        <dbReference type="SAM" id="SignalP"/>
    </source>
</evidence>
<proteinExistence type="predicted"/>
<keyword evidence="3" id="KW-1185">Reference proteome</keyword>
<keyword evidence="1" id="KW-0732">Signal</keyword>
<organism evidence="2 3">
    <name type="scientific">Rhizopogon vinicolor AM-OR11-026</name>
    <dbReference type="NCBI Taxonomy" id="1314800"/>
    <lineage>
        <taxon>Eukaryota</taxon>
        <taxon>Fungi</taxon>
        <taxon>Dikarya</taxon>
        <taxon>Basidiomycota</taxon>
        <taxon>Agaricomycotina</taxon>
        <taxon>Agaricomycetes</taxon>
        <taxon>Agaricomycetidae</taxon>
        <taxon>Boletales</taxon>
        <taxon>Suillineae</taxon>
        <taxon>Rhizopogonaceae</taxon>
        <taxon>Rhizopogon</taxon>
    </lineage>
</organism>
<name>A0A1B7N0N6_9AGAM</name>
<feature type="signal peptide" evidence="1">
    <location>
        <begin position="1"/>
        <end position="27"/>
    </location>
</feature>
<evidence type="ECO:0008006" key="4">
    <source>
        <dbReference type="Google" id="ProtNLM"/>
    </source>
</evidence>
<accession>A0A1B7N0N6</accession>